<keyword evidence="1" id="KW-1278">Translocase</keyword>
<comment type="catalytic activity">
    <reaction evidence="1">
        <text>a ubiquinone + NADH + 5 H(+)(in) = a ubiquinol + NAD(+) + 4 H(+)(out)</text>
        <dbReference type="Rhea" id="RHEA:29091"/>
        <dbReference type="Rhea" id="RHEA-COMP:9565"/>
        <dbReference type="Rhea" id="RHEA-COMP:9566"/>
        <dbReference type="ChEBI" id="CHEBI:15378"/>
        <dbReference type="ChEBI" id="CHEBI:16389"/>
        <dbReference type="ChEBI" id="CHEBI:17976"/>
        <dbReference type="ChEBI" id="CHEBI:57540"/>
        <dbReference type="ChEBI" id="CHEBI:57945"/>
        <dbReference type="EC" id="7.1.1.2"/>
    </reaction>
</comment>
<evidence type="ECO:0000256" key="1">
    <source>
        <dbReference type="RuleBase" id="RU004430"/>
    </source>
</evidence>
<dbReference type="Pfam" id="PF00499">
    <property type="entry name" value="Oxidored_q3"/>
    <property type="match status" value="1"/>
</dbReference>
<keyword evidence="1 2" id="KW-0496">Mitochondrion</keyword>
<dbReference type="GO" id="GO:0008137">
    <property type="term" value="F:NADH dehydrogenase (ubiquinone) activity"/>
    <property type="evidence" value="ECO:0007669"/>
    <property type="project" value="UniProtKB-UniRule"/>
</dbReference>
<keyword evidence="1" id="KW-0812">Transmembrane</keyword>
<keyword evidence="1" id="KW-0813">Transport</keyword>
<comment type="function">
    <text evidence="1">Core subunit of the mitochondrial membrane respiratory chain NADH dehydrogenase (Complex I) which catalyzes electron transfer from NADH through the respiratory chain, using ubiquinone as an electron acceptor. Essential for the catalytic activity and assembly of complex I.</text>
</comment>
<name>A0A291LJ68_9PEZI</name>
<dbReference type="InterPro" id="IPR001457">
    <property type="entry name" value="NADH_UbQ/plastoQ_OxRdtase_su6"/>
</dbReference>
<dbReference type="Gene3D" id="1.20.120.1200">
    <property type="entry name" value="NADH-ubiquinone/plastoquinone oxidoreductase chain 6, subunit NuoJ"/>
    <property type="match status" value="1"/>
</dbReference>
<geneLocation type="mitochondrion" evidence="2"/>
<dbReference type="EC" id="7.1.1.2" evidence="1"/>
<reference evidence="2" key="1">
    <citation type="submission" date="2017-02" db="EMBL/GenBank/DDBJ databases">
        <title>Fungal Comparative Genomics of Melanconis species and Ophiognomonia clavigignenti-juglandacearum at Different Phylogenetic Distances.</title>
        <authorList>
            <person name="Demers J.E."/>
            <person name="Castlebury L.A."/>
        </authorList>
    </citation>
    <scope>NUCLEOTIDE SEQUENCE</scope>
    <source>
        <strain evidence="2">ATCC36624</strain>
    </source>
</reference>
<keyword evidence="1" id="KW-0472">Membrane</keyword>
<organism evidence="2">
    <name type="scientific">Ophiognomonia clavigignenti-juglandacearum</name>
    <dbReference type="NCBI Taxonomy" id="218668"/>
    <lineage>
        <taxon>Eukaryota</taxon>
        <taxon>Fungi</taxon>
        <taxon>Dikarya</taxon>
        <taxon>Ascomycota</taxon>
        <taxon>Pezizomycotina</taxon>
        <taxon>Sordariomycetes</taxon>
        <taxon>Sordariomycetidae</taxon>
        <taxon>Diaporthales</taxon>
        <taxon>Gnomoniaceae</taxon>
        <taxon>Ophiognomonia</taxon>
    </lineage>
</organism>
<gene>
    <name evidence="2" type="primary">nad6</name>
</gene>
<protein>
    <recommendedName>
        <fullName evidence="1">NADH-ubiquinone oxidoreductase chain 6</fullName>
        <ecNumber evidence="1">7.1.1.2</ecNumber>
    </recommendedName>
</protein>
<keyword evidence="1" id="KW-0830">Ubiquinone</keyword>
<dbReference type="EMBL" id="KY575058">
    <property type="protein sequence ID" value="ATI20553.1"/>
    <property type="molecule type" value="Genomic_DNA"/>
</dbReference>
<dbReference type="PANTHER" id="PTHR33269:SF17">
    <property type="entry name" value="NADH-UBIQUINONE OXIDOREDUCTASE CHAIN 6"/>
    <property type="match status" value="1"/>
</dbReference>
<keyword evidence="1" id="KW-1133">Transmembrane helix</keyword>
<comment type="similarity">
    <text evidence="1">Belongs to the complex I subunit 6 family.</text>
</comment>
<dbReference type="InterPro" id="IPR042106">
    <property type="entry name" value="Nuo/plastoQ_OxRdtase_6_NuoJ"/>
</dbReference>
<dbReference type="PANTHER" id="PTHR33269">
    <property type="entry name" value="NADH-UBIQUINONE OXIDOREDUCTASE CHAIN 6"/>
    <property type="match status" value="1"/>
</dbReference>
<feature type="transmembrane region" description="Helical" evidence="1">
    <location>
        <begin position="51"/>
        <end position="70"/>
    </location>
</feature>
<keyword evidence="1" id="KW-0520">NAD</keyword>
<keyword evidence="1" id="KW-0249">Electron transport</keyword>
<dbReference type="AlphaFoldDB" id="A0A291LJ68"/>
<proteinExistence type="inferred from homology"/>
<dbReference type="GO" id="GO:0031966">
    <property type="term" value="C:mitochondrial membrane"/>
    <property type="evidence" value="ECO:0007669"/>
    <property type="project" value="UniProtKB-SubCell"/>
</dbReference>
<accession>A0A291LJ68</accession>
<evidence type="ECO:0000313" key="2">
    <source>
        <dbReference type="EMBL" id="ATI20553.1"/>
    </source>
</evidence>
<feature type="transmembrane region" description="Helical" evidence="1">
    <location>
        <begin position="25"/>
        <end position="45"/>
    </location>
</feature>
<keyword evidence="1" id="KW-0679">Respiratory chain</keyword>
<sequence length="94" mass="10513">MIYSPGGGGIPLGIPLRESPQGIRFLIGLFLGISAYLIQIGYHFIGLVYLVVYIGAIFILFLFILMLLSVRSSELEHLTYFKKFSISHMCNLSI</sequence>
<comment type="subcellular location">
    <subcellularLocation>
        <location evidence="1">Mitochondrion membrane</location>
        <topology evidence="1">Multi-pass membrane protein</topology>
    </subcellularLocation>
</comment>